<accession>A0A6G1J668</accession>
<proteinExistence type="predicted"/>
<evidence type="ECO:0000313" key="3">
    <source>
        <dbReference type="Proteomes" id="UP000799291"/>
    </source>
</evidence>
<name>A0A6G1J668_9PLEO</name>
<organism evidence="2 3">
    <name type="scientific">Lentithecium fluviatile CBS 122367</name>
    <dbReference type="NCBI Taxonomy" id="1168545"/>
    <lineage>
        <taxon>Eukaryota</taxon>
        <taxon>Fungi</taxon>
        <taxon>Dikarya</taxon>
        <taxon>Ascomycota</taxon>
        <taxon>Pezizomycotina</taxon>
        <taxon>Dothideomycetes</taxon>
        <taxon>Pleosporomycetidae</taxon>
        <taxon>Pleosporales</taxon>
        <taxon>Massarineae</taxon>
        <taxon>Lentitheciaceae</taxon>
        <taxon>Lentithecium</taxon>
    </lineage>
</organism>
<feature type="region of interest" description="Disordered" evidence="1">
    <location>
        <begin position="38"/>
        <end position="57"/>
    </location>
</feature>
<keyword evidence="3" id="KW-1185">Reference proteome</keyword>
<dbReference type="AlphaFoldDB" id="A0A6G1J668"/>
<dbReference type="Proteomes" id="UP000799291">
    <property type="component" value="Unassembled WGS sequence"/>
</dbReference>
<evidence type="ECO:0000256" key="1">
    <source>
        <dbReference type="SAM" id="MobiDB-lite"/>
    </source>
</evidence>
<dbReference type="EMBL" id="MU005577">
    <property type="protein sequence ID" value="KAF2686027.1"/>
    <property type="molecule type" value="Genomic_DNA"/>
</dbReference>
<gene>
    <name evidence="2" type="ORF">K458DRAFT_416394</name>
</gene>
<sequence length="101" mass="10997">MDEGYLIREAAHQALPAPHTGASLAYANREVNITGSGYVGPRTMGTGDENGQPCAESGHRWSRKDGEACEGCGAAYLRFVMQCRTRGCGVRMCWRCINNRS</sequence>
<reference evidence="2" key="1">
    <citation type="journal article" date="2020" name="Stud. Mycol.">
        <title>101 Dothideomycetes genomes: a test case for predicting lifestyles and emergence of pathogens.</title>
        <authorList>
            <person name="Haridas S."/>
            <person name="Albert R."/>
            <person name="Binder M."/>
            <person name="Bloem J."/>
            <person name="Labutti K."/>
            <person name="Salamov A."/>
            <person name="Andreopoulos B."/>
            <person name="Baker S."/>
            <person name="Barry K."/>
            <person name="Bills G."/>
            <person name="Bluhm B."/>
            <person name="Cannon C."/>
            <person name="Castanera R."/>
            <person name="Culley D."/>
            <person name="Daum C."/>
            <person name="Ezra D."/>
            <person name="Gonzalez J."/>
            <person name="Henrissat B."/>
            <person name="Kuo A."/>
            <person name="Liang C."/>
            <person name="Lipzen A."/>
            <person name="Lutzoni F."/>
            <person name="Magnuson J."/>
            <person name="Mondo S."/>
            <person name="Nolan M."/>
            <person name="Ohm R."/>
            <person name="Pangilinan J."/>
            <person name="Park H.-J."/>
            <person name="Ramirez L."/>
            <person name="Alfaro M."/>
            <person name="Sun H."/>
            <person name="Tritt A."/>
            <person name="Yoshinaga Y."/>
            <person name="Zwiers L.-H."/>
            <person name="Turgeon B."/>
            <person name="Goodwin S."/>
            <person name="Spatafora J."/>
            <person name="Crous P."/>
            <person name="Grigoriev I."/>
        </authorList>
    </citation>
    <scope>NUCLEOTIDE SEQUENCE</scope>
    <source>
        <strain evidence="2">CBS 122367</strain>
    </source>
</reference>
<protein>
    <submittedName>
        <fullName evidence="2">Uncharacterized protein</fullName>
    </submittedName>
</protein>
<evidence type="ECO:0000313" key="2">
    <source>
        <dbReference type="EMBL" id="KAF2686027.1"/>
    </source>
</evidence>